<keyword evidence="1" id="KW-0812">Transmembrane</keyword>
<reference evidence="2" key="1">
    <citation type="submission" date="2021-03" db="EMBL/GenBank/DDBJ databases">
        <title>Chromosome level genome of the anhydrobiotic midge Polypedilum vanderplanki.</title>
        <authorList>
            <person name="Yoshida Y."/>
            <person name="Kikawada T."/>
            <person name="Gusev O."/>
        </authorList>
    </citation>
    <scope>NUCLEOTIDE SEQUENCE</scope>
    <source>
        <strain evidence="2">NIAS01</strain>
        <tissue evidence="2">Whole body or cell culture</tissue>
    </source>
</reference>
<keyword evidence="1" id="KW-1133">Transmembrane helix</keyword>
<feature type="transmembrane region" description="Helical" evidence="1">
    <location>
        <begin position="6"/>
        <end position="25"/>
    </location>
</feature>
<accession>A0A9J6BKV8</accession>
<comment type="caution">
    <text evidence="2">The sequence shown here is derived from an EMBL/GenBank/DDBJ whole genome shotgun (WGS) entry which is preliminary data.</text>
</comment>
<gene>
    <name evidence="2" type="ORF">PVAND_000532</name>
</gene>
<keyword evidence="3" id="KW-1185">Reference proteome</keyword>
<proteinExistence type="predicted"/>
<evidence type="ECO:0000313" key="2">
    <source>
        <dbReference type="EMBL" id="KAG5670255.1"/>
    </source>
</evidence>
<protein>
    <submittedName>
        <fullName evidence="2">Uncharacterized protein</fullName>
    </submittedName>
</protein>
<evidence type="ECO:0000256" key="1">
    <source>
        <dbReference type="SAM" id="Phobius"/>
    </source>
</evidence>
<organism evidence="2 3">
    <name type="scientific">Polypedilum vanderplanki</name>
    <name type="common">Sleeping chironomid midge</name>
    <dbReference type="NCBI Taxonomy" id="319348"/>
    <lineage>
        <taxon>Eukaryota</taxon>
        <taxon>Metazoa</taxon>
        <taxon>Ecdysozoa</taxon>
        <taxon>Arthropoda</taxon>
        <taxon>Hexapoda</taxon>
        <taxon>Insecta</taxon>
        <taxon>Pterygota</taxon>
        <taxon>Neoptera</taxon>
        <taxon>Endopterygota</taxon>
        <taxon>Diptera</taxon>
        <taxon>Nematocera</taxon>
        <taxon>Chironomoidea</taxon>
        <taxon>Chironomidae</taxon>
        <taxon>Chironominae</taxon>
        <taxon>Polypedilum</taxon>
        <taxon>Polypedilum</taxon>
    </lineage>
</organism>
<dbReference type="Proteomes" id="UP001107558">
    <property type="component" value="Chromosome 3"/>
</dbReference>
<keyword evidence="1" id="KW-0472">Membrane</keyword>
<dbReference type="AlphaFoldDB" id="A0A9J6BKV8"/>
<sequence length="85" mass="10237">MKASMYLFNITIFLILIMFCNCRVIRHRRKTTVEPFSPYKAAFSEQLKKELREHERLVDQLRFIHQIDWNYVNPAKIKETESSSS</sequence>
<name>A0A9J6BKV8_POLVA</name>
<evidence type="ECO:0000313" key="3">
    <source>
        <dbReference type="Proteomes" id="UP001107558"/>
    </source>
</evidence>
<dbReference type="EMBL" id="JADBJN010000003">
    <property type="protein sequence ID" value="KAG5670255.1"/>
    <property type="molecule type" value="Genomic_DNA"/>
</dbReference>